<dbReference type="PATRIC" id="fig|1619097.3.peg.334"/>
<accession>A0A0G0EHQ4</accession>
<evidence type="ECO:0000256" key="9">
    <source>
        <dbReference type="RuleBase" id="RU363036"/>
    </source>
</evidence>
<dbReference type="Gene3D" id="1.10.240.10">
    <property type="entry name" value="Tyrosyl-Transfer RNA Synthetase"/>
    <property type="match status" value="1"/>
</dbReference>
<evidence type="ECO:0000313" key="10">
    <source>
        <dbReference type="EMBL" id="KKP74735.1"/>
    </source>
</evidence>
<comment type="catalytic activity">
    <reaction evidence="7">
        <text>tRNA(Tyr) + L-tyrosine + ATP = L-tyrosyl-tRNA(Tyr) + AMP + diphosphate + H(+)</text>
        <dbReference type="Rhea" id="RHEA:10220"/>
        <dbReference type="Rhea" id="RHEA-COMP:9706"/>
        <dbReference type="Rhea" id="RHEA-COMP:9707"/>
        <dbReference type="ChEBI" id="CHEBI:15378"/>
        <dbReference type="ChEBI" id="CHEBI:30616"/>
        <dbReference type="ChEBI" id="CHEBI:33019"/>
        <dbReference type="ChEBI" id="CHEBI:58315"/>
        <dbReference type="ChEBI" id="CHEBI:78442"/>
        <dbReference type="ChEBI" id="CHEBI:78536"/>
        <dbReference type="ChEBI" id="CHEBI:456215"/>
        <dbReference type="EC" id="6.1.1.1"/>
    </reaction>
</comment>
<dbReference type="AlphaFoldDB" id="A0A0G0EHQ4"/>
<dbReference type="InterPro" id="IPR002307">
    <property type="entry name" value="Tyr-tRNA-ligase"/>
</dbReference>
<proteinExistence type="inferred from homology"/>
<reference evidence="10 11" key="1">
    <citation type="journal article" date="2015" name="Nature">
        <title>rRNA introns, odd ribosomes, and small enigmatic genomes across a large radiation of phyla.</title>
        <authorList>
            <person name="Brown C.T."/>
            <person name="Hug L.A."/>
            <person name="Thomas B.C."/>
            <person name="Sharon I."/>
            <person name="Castelle C.J."/>
            <person name="Singh A."/>
            <person name="Wilkins M.J."/>
            <person name="Williams K.H."/>
            <person name="Banfield J.F."/>
        </authorList>
    </citation>
    <scope>NUCLEOTIDE SEQUENCE [LARGE SCALE GENOMIC DNA]</scope>
</reference>
<keyword evidence="5 9" id="KW-0648">Protein biosynthesis</keyword>
<keyword evidence="4 9" id="KW-0067">ATP-binding</keyword>
<evidence type="ECO:0000256" key="1">
    <source>
        <dbReference type="ARBA" id="ARBA00013160"/>
    </source>
</evidence>
<dbReference type="PANTHER" id="PTHR11766:SF1">
    <property type="entry name" value="TYROSINE--TRNA LIGASE"/>
    <property type="match status" value="1"/>
</dbReference>
<dbReference type="PRINTS" id="PR01040">
    <property type="entry name" value="TRNASYNTHTYR"/>
</dbReference>
<sequence>SIKTDTEIIERILNKGVEQILPSKDALKEKLLSGERLNIYQGFDPTADTLHIGHSVGMRKLEDFRKLGHHVIFLIGDFTARIGDPSDKMATRKTLTEEEVKKNMERYVEQASHIIDVNNSENPVEIIYNSKWHSELKFGEIIDLASEFTVQQMLKRSMFQKRLEEDKPIHLNEFLYPLMQGYDSVMMDIDIEVGGNDQLFNMLAGRDMVLNHLKKEKIVVAGKLLESNDGVKMGKSMNNMIRMDDKAEDIYGKVMAFTDDLIVIGFEILTSASMQEVETYKNRLDADENPINLKKELAYRVTSEITSDEDAKKAETYFENVYQNKSDDENIPEKEITQESIPLVDLLLM</sequence>
<comment type="similarity">
    <text evidence="9">Belongs to the class-I aminoacyl-tRNA synthetase family.</text>
</comment>
<evidence type="ECO:0000256" key="8">
    <source>
        <dbReference type="NCBIfam" id="TIGR00234"/>
    </source>
</evidence>
<organism evidence="10 11">
    <name type="scientific">candidate division WS6 bacterium GW2011_GWF1_35_23</name>
    <dbReference type="NCBI Taxonomy" id="1619097"/>
    <lineage>
        <taxon>Bacteria</taxon>
        <taxon>Candidatus Dojkabacteria</taxon>
    </lineage>
</organism>
<evidence type="ECO:0000313" key="11">
    <source>
        <dbReference type="Proteomes" id="UP000034816"/>
    </source>
</evidence>
<dbReference type="PANTHER" id="PTHR11766">
    <property type="entry name" value="TYROSYL-TRNA SYNTHETASE"/>
    <property type="match status" value="1"/>
</dbReference>
<evidence type="ECO:0000256" key="6">
    <source>
        <dbReference type="ARBA" id="ARBA00023146"/>
    </source>
</evidence>
<keyword evidence="3 9" id="KW-0547">Nucleotide-binding</keyword>
<evidence type="ECO:0000256" key="4">
    <source>
        <dbReference type="ARBA" id="ARBA00022840"/>
    </source>
</evidence>
<dbReference type="InterPro" id="IPR002305">
    <property type="entry name" value="aa-tRNA-synth_Ic"/>
</dbReference>
<dbReference type="GO" id="GO:0004831">
    <property type="term" value="F:tyrosine-tRNA ligase activity"/>
    <property type="evidence" value="ECO:0007669"/>
    <property type="project" value="UniProtKB-UniRule"/>
</dbReference>
<dbReference type="NCBIfam" id="TIGR00234">
    <property type="entry name" value="tyrS"/>
    <property type="match status" value="1"/>
</dbReference>
<dbReference type="Proteomes" id="UP000034816">
    <property type="component" value="Unassembled WGS sequence"/>
</dbReference>
<name>A0A0G0EHQ4_9BACT</name>
<dbReference type="PROSITE" id="PS00178">
    <property type="entry name" value="AA_TRNA_LIGASE_I"/>
    <property type="match status" value="1"/>
</dbReference>
<dbReference type="SUPFAM" id="SSF52374">
    <property type="entry name" value="Nucleotidylyl transferase"/>
    <property type="match status" value="1"/>
</dbReference>
<dbReference type="GO" id="GO:0005524">
    <property type="term" value="F:ATP binding"/>
    <property type="evidence" value="ECO:0007669"/>
    <property type="project" value="UniProtKB-KW"/>
</dbReference>
<evidence type="ECO:0000256" key="5">
    <source>
        <dbReference type="ARBA" id="ARBA00022917"/>
    </source>
</evidence>
<keyword evidence="2 9" id="KW-0436">Ligase</keyword>
<dbReference type="InterPro" id="IPR024088">
    <property type="entry name" value="Tyr-tRNA-ligase_bac-type"/>
</dbReference>
<dbReference type="Pfam" id="PF00579">
    <property type="entry name" value="tRNA-synt_1b"/>
    <property type="match status" value="1"/>
</dbReference>
<evidence type="ECO:0000256" key="7">
    <source>
        <dbReference type="ARBA" id="ARBA00048248"/>
    </source>
</evidence>
<evidence type="ECO:0000256" key="2">
    <source>
        <dbReference type="ARBA" id="ARBA00022598"/>
    </source>
</evidence>
<dbReference type="EC" id="6.1.1.1" evidence="1 8"/>
<keyword evidence="6 9" id="KW-0030">Aminoacyl-tRNA synthetase</keyword>
<feature type="non-terminal residue" evidence="10">
    <location>
        <position position="1"/>
    </location>
</feature>
<comment type="caution">
    <text evidence="10">The sequence shown here is derived from an EMBL/GenBank/DDBJ whole genome shotgun (WGS) entry which is preliminary data.</text>
</comment>
<dbReference type="GO" id="GO:0005829">
    <property type="term" value="C:cytosol"/>
    <property type="evidence" value="ECO:0007669"/>
    <property type="project" value="TreeGrafter"/>
</dbReference>
<gene>
    <name evidence="10" type="ORF">UR73_C0036G0010</name>
</gene>
<dbReference type="Gene3D" id="3.40.50.620">
    <property type="entry name" value="HUPs"/>
    <property type="match status" value="1"/>
</dbReference>
<dbReference type="InterPro" id="IPR001412">
    <property type="entry name" value="aa-tRNA-synth_I_CS"/>
</dbReference>
<evidence type="ECO:0000256" key="3">
    <source>
        <dbReference type="ARBA" id="ARBA00022741"/>
    </source>
</evidence>
<dbReference type="EMBL" id="LBQH01000036">
    <property type="protein sequence ID" value="KKP74735.1"/>
    <property type="molecule type" value="Genomic_DNA"/>
</dbReference>
<protein>
    <recommendedName>
        <fullName evidence="1 8">Tyrosine--tRNA ligase</fullName>
        <ecNumber evidence="1 8">6.1.1.1</ecNumber>
    </recommendedName>
</protein>
<dbReference type="GO" id="GO:0006437">
    <property type="term" value="P:tyrosyl-tRNA aminoacylation"/>
    <property type="evidence" value="ECO:0007669"/>
    <property type="project" value="UniProtKB-UniRule"/>
</dbReference>
<dbReference type="InterPro" id="IPR014729">
    <property type="entry name" value="Rossmann-like_a/b/a_fold"/>
</dbReference>